<proteinExistence type="predicted"/>
<dbReference type="Proteomes" id="UP000291084">
    <property type="component" value="Chromosome 8"/>
</dbReference>
<name>A0A0S3SM14_PHAAN</name>
<reference evidence="1 2" key="1">
    <citation type="journal article" date="2015" name="Sci. Rep.">
        <title>The power of single molecule real-time sequencing technology in the de novo assembly of a eukaryotic genome.</title>
        <authorList>
            <person name="Sakai H."/>
            <person name="Naito K."/>
            <person name="Ogiso-Tanaka E."/>
            <person name="Takahashi Y."/>
            <person name="Iseki K."/>
            <person name="Muto C."/>
            <person name="Satou K."/>
            <person name="Teruya K."/>
            <person name="Shiroma A."/>
            <person name="Shimoji M."/>
            <person name="Hirano T."/>
            <person name="Itoh T."/>
            <person name="Kaga A."/>
            <person name="Tomooka N."/>
        </authorList>
    </citation>
    <scope>NUCLEOTIDE SEQUENCE [LARGE SCALE GENOMIC DNA]</scope>
    <source>
        <strain evidence="2">cv. Shumari</strain>
    </source>
</reference>
<keyword evidence="2" id="KW-1185">Reference proteome</keyword>
<gene>
    <name evidence="1" type="primary">Vigan.08G044100</name>
    <name evidence="1" type="ORF">VIGAN_08044100</name>
</gene>
<sequence>MLCPPLDISEYEDKSYRKMKNRLHNVKTSNENETFICSYKELIQHVSRVGQSFSNKRIARLTHETGAKLNLSHP</sequence>
<dbReference type="EMBL" id="AP015041">
    <property type="protein sequence ID" value="BAT93892.1"/>
    <property type="molecule type" value="Genomic_DNA"/>
</dbReference>
<organism evidence="1 2">
    <name type="scientific">Vigna angularis var. angularis</name>
    <dbReference type="NCBI Taxonomy" id="157739"/>
    <lineage>
        <taxon>Eukaryota</taxon>
        <taxon>Viridiplantae</taxon>
        <taxon>Streptophyta</taxon>
        <taxon>Embryophyta</taxon>
        <taxon>Tracheophyta</taxon>
        <taxon>Spermatophyta</taxon>
        <taxon>Magnoliopsida</taxon>
        <taxon>eudicotyledons</taxon>
        <taxon>Gunneridae</taxon>
        <taxon>Pentapetalae</taxon>
        <taxon>rosids</taxon>
        <taxon>fabids</taxon>
        <taxon>Fabales</taxon>
        <taxon>Fabaceae</taxon>
        <taxon>Papilionoideae</taxon>
        <taxon>50 kb inversion clade</taxon>
        <taxon>NPAAA clade</taxon>
        <taxon>indigoferoid/millettioid clade</taxon>
        <taxon>Phaseoleae</taxon>
        <taxon>Vigna</taxon>
    </lineage>
</organism>
<dbReference type="AlphaFoldDB" id="A0A0S3SM14"/>
<accession>A0A0S3SM14</accession>
<evidence type="ECO:0000313" key="2">
    <source>
        <dbReference type="Proteomes" id="UP000291084"/>
    </source>
</evidence>
<evidence type="ECO:0000313" key="1">
    <source>
        <dbReference type="EMBL" id="BAT93892.1"/>
    </source>
</evidence>
<protein>
    <submittedName>
        <fullName evidence="1">Uncharacterized protein</fullName>
    </submittedName>
</protein>